<dbReference type="Proteomes" id="UP000018438">
    <property type="component" value="Unassembled WGS sequence"/>
</dbReference>
<comment type="caution">
    <text evidence="1">The sequence shown here is derived from an EMBL/GenBank/DDBJ whole genome shotgun (WGS) entry which is preliminary data.</text>
</comment>
<gene>
    <name evidence="1" type="ORF">F965_02377</name>
</gene>
<sequence length="163" mass="18234">MKEYDLIFDDDDAGEVADIVAIKNINDTKLIIDLFHCKYCPKPKGGGIPKPGARIDDVYQVVGQAEKSVKWFADKEKLILRLIERERDRLKQGKASRIDKGTYEDLINLAKVARYADFQLGIAIVQPAISKEKISDDQLTVIGATAAYIDEISGVKLRVIINK</sequence>
<dbReference type="HOGENOM" id="CLU_1623634_0_0_6"/>
<evidence type="ECO:0000313" key="1">
    <source>
        <dbReference type="EMBL" id="ENV12356.1"/>
    </source>
</evidence>
<evidence type="ECO:0000313" key="2">
    <source>
        <dbReference type="Proteomes" id="UP000018438"/>
    </source>
</evidence>
<protein>
    <submittedName>
        <fullName evidence="1">Uncharacterized protein</fullName>
    </submittedName>
</protein>
<dbReference type="AlphaFoldDB" id="N8WK47"/>
<dbReference type="EMBL" id="APPI01000022">
    <property type="protein sequence ID" value="ENV12356.1"/>
    <property type="molecule type" value="Genomic_DNA"/>
</dbReference>
<reference evidence="1 2" key="1">
    <citation type="submission" date="2013-02" db="EMBL/GenBank/DDBJ databases">
        <title>The Genome Sequence of Acinetobacter schindleri NIPH 900.</title>
        <authorList>
            <consortium name="The Broad Institute Genome Sequencing Platform"/>
            <consortium name="The Broad Institute Genome Sequencing Center for Infectious Disease"/>
            <person name="Cerqueira G."/>
            <person name="Feldgarden M."/>
            <person name="Courvalin P."/>
            <person name="Perichon B."/>
            <person name="Grillot-Courvalin C."/>
            <person name="Clermont D."/>
            <person name="Rocha E."/>
            <person name="Yoon E.-J."/>
            <person name="Nemec A."/>
            <person name="Walker B."/>
            <person name="Young S.K."/>
            <person name="Zeng Q."/>
            <person name="Gargeya S."/>
            <person name="Fitzgerald M."/>
            <person name="Haas B."/>
            <person name="Abouelleil A."/>
            <person name="Alvarado L."/>
            <person name="Arachchi H.M."/>
            <person name="Berlin A.M."/>
            <person name="Chapman S.B."/>
            <person name="Dewar J."/>
            <person name="Goldberg J."/>
            <person name="Griggs A."/>
            <person name="Gujja S."/>
            <person name="Hansen M."/>
            <person name="Howarth C."/>
            <person name="Imamovic A."/>
            <person name="Larimer J."/>
            <person name="McCowan C."/>
            <person name="Murphy C."/>
            <person name="Neiman D."/>
            <person name="Pearson M."/>
            <person name="Priest M."/>
            <person name="Roberts A."/>
            <person name="Saif S."/>
            <person name="Shea T."/>
            <person name="Sisk P."/>
            <person name="Sykes S."/>
            <person name="Wortman J."/>
            <person name="Nusbaum C."/>
            <person name="Birren B."/>
        </authorList>
    </citation>
    <scope>NUCLEOTIDE SEQUENCE [LARGE SCALE GENOMIC DNA]</scope>
    <source>
        <strain evidence="1 2">NIPH 900</strain>
    </source>
</reference>
<organism evidence="1 2">
    <name type="scientific">Acinetobacter schindleri NIPH 900</name>
    <dbReference type="NCBI Taxonomy" id="1217675"/>
    <lineage>
        <taxon>Bacteria</taxon>
        <taxon>Pseudomonadati</taxon>
        <taxon>Pseudomonadota</taxon>
        <taxon>Gammaproteobacteria</taxon>
        <taxon>Moraxellales</taxon>
        <taxon>Moraxellaceae</taxon>
        <taxon>Acinetobacter</taxon>
    </lineage>
</organism>
<dbReference type="PATRIC" id="fig|1217675.3.peg.2290"/>
<keyword evidence="2" id="KW-1185">Reference proteome</keyword>
<proteinExistence type="predicted"/>
<name>N8WK47_9GAMM</name>
<accession>N8WK47</accession>
<dbReference type="RefSeq" id="WP_004809293.1">
    <property type="nucleotide sequence ID" value="NZ_KB849443.1"/>
</dbReference>